<protein>
    <submittedName>
        <fullName evidence="1">Uncharacterized protein</fullName>
    </submittedName>
</protein>
<comment type="caution">
    <text evidence="1">The sequence shown here is derived from an EMBL/GenBank/DDBJ whole genome shotgun (WGS) entry which is preliminary data.</text>
</comment>
<name>A0AC60PXQ3_IXOPE</name>
<evidence type="ECO:0000313" key="1">
    <source>
        <dbReference type="EMBL" id="KAG0425430.1"/>
    </source>
</evidence>
<gene>
    <name evidence="1" type="ORF">HPB47_027408</name>
</gene>
<dbReference type="Proteomes" id="UP000805193">
    <property type="component" value="Unassembled WGS sequence"/>
</dbReference>
<organism evidence="1 2">
    <name type="scientific">Ixodes persulcatus</name>
    <name type="common">Taiga tick</name>
    <dbReference type="NCBI Taxonomy" id="34615"/>
    <lineage>
        <taxon>Eukaryota</taxon>
        <taxon>Metazoa</taxon>
        <taxon>Ecdysozoa</taxon>
        <taxon>Arthropoda</taxon>
        <taxon>Chelicerata</taxon>
        <taxon>Arachnida</taxon>
        <taxon>Acari</taxon>
        <taxon>Parasitiformes</taxon>
        <taxon>Ixodida</taxon>
        <taxon>Ixodoidea</taxon>
        <taxon>Ixodidae</taxon>
        <taxon>Ixodinae</taxon>
        <taxon>Ixodes</taxon>
    </lineage>
</organism>
<reference evidence="1 2" key="1">
    <citation type="journal article" date="2020" name="Cell">
        <title>Large-Scale Comparative Analyses of Tick Genomes Elucidate Their Genetic Diversity and Vector Capacities.</title>
        <authorList>
            <consortium name="Tick Genome and Microbiome Consortium (TIGMIC)"/>
            <person name="Jia N."/>
            <person name="Wang J."/>
            <person name="Shi W."/>
            <person name="Du L."/>
            <person name="Sun Y."/>
            <person name="Zhan W."/>
            <person name="Jiang J.F."/>
            <person name="Wang Q."/>
            <person name="Zhang B."/>
            <person name="Ji P."/>
            <person name="Bell-Sakyi L."/>
            <person name="Cui X.M."/>
            <person name="Yuan T.T."/>
            <person name="Jiang B.G."/>
            <person name="Yang W.F."/>
            <person name="Lam T.T."/>
            <person name="Chang Q.C."/>
            <person name="Ding S.J."/>
            <person name="Wang X.J."/>
            <person name="Zhu J.G."/>
            <person name="Ruan X.D."/>
            <person name="Zhao L."/>
            <person name="Wei J.T."/>
            <person name="Ye R.Z."/>
            <person name="Que T.C."/>
            <person name="Du C.H."/>
            <person name="Zhou Y.H."/>
            <person name="Cheng J.X."/>
            <person name="Dai P.F."/>
            <person name="Guo W.B."/>
            <person name="Han X.H."/>
            <person name="Huang E.J."/>
            <person name="Li L.F."/>
            <person name="Wei W."/>
            <person name="Gao Y.C."/>
            <person name="Liu J.Z."/>
            <person name="Shao H.Z."/>
            <person name="Wang X."/>
            <person name="Wang C.C."/>
            <person name="Yang T.C."/>
            <person name="Huo Q.B."/>
            <person name="Li W."/>
            <person name="Chen H.Y."/>
            <person name="Chen S.E."/>
            <person name="Zhou L.G."/>
            <person name="Ni X.B."/>
            <person name="Tian J.H."/>
            <person name="Sheng Y."/>
            <person name="Liu T."/>
            <person name="Pan Y.S."/>
            <person name="Xia L.Y."/>
            <person name="Li J."/>
            <person name="Zhao F."/>
            <person name="Cao W.C."/>
        </authorList>
    </citation>
    <scope>NUCLEOTIDE SEQUENCE [LARGE SCALE GENOMIC DNA]</scope>
    <source>
        <strain evidence="1">Iper-2018</strain>
    </source>
</reference>
<accession>A0AC60PXQ3</accession>
<proteinExistence type="predicted"/>
<dbReference type="EMBL" id="JABSTQ010009846">
    <property type="protein sequence ID" value="KAG0425430.1"/>
    <property type="molecule type" value="Genomic_DNA"/>
</dbReference>
<keyword evidence="2" id="KW-1185">Reference proteome</keyword>
<evidence type="ECO:0000313" key="2">
    <source>
        <dbReference type="Proteomes" id="UP000805193"/>
    </source>
</evidence>
<sequence length="226" mass="23377">MHAPPETGAVLFQGRALQPAASVTRRSSHVFEGAYMSICLRVKTSIVALNVPARDALAHAVRDLGGTAARGRGARPPEGEGPAVALGAAEASGAAVPAASAGRLGASSPGQRCPSIESVLAAPPGPWPRGRPHHREPLNARHTAGARTPQPGLAPRPADDAAVGCLAPGGKRKRTFVLLQNNLSWVHPATMSTRFLTPAIARRSERSPTFSLSVKQPQIETSEGGD</sequence>